<reference evidence="2 3" key="1">
    <citation type="journal article" date="2023" name="Genes (Basel)">
        <title>Chromosome-Level Genome Assembly and Circadian Gene Repertoire of the Patagonia Blennie Eleginops maclovinus-The Closest Ancestral Proxy of Antarctic Cryonotothenioids.</title>
        <authorList>
            <person name="Cheng C.C."/>
            <person name="Rivera-Colon A.G."/>
            <person name="Minhas B.F."/>
            <person name="Wilson L."/>
            <person name="Rayamajhi N."/>
            <person name="Vargas-Chacoff L."/>
            <person name="Catchen J.M."/>
        </authorList>
    </citation>
    <scope>NUCLEOTIDE SEQUENCE [LARGE SCALE GENOMIC DNA]</scope>
    <source>
        <strain evidence="2">JMC-PN-2008</strain>
    </source>
</reference>
<keyword evidence="3" id="KW-1185">Reference proteome</keyword>
<proteinExistence type="predicted"/>
<comment type="caution">
    <text evidence="2">The sequence shown here is derived from an EMBL/GenBank/DDBJ whole genome shotgun (WGS) entry which is preliminary data.</text>
</comment>
<dbReference type="Proteomes" id="UP001346869">
    <property type="component" value="Unassembled WGS sequence"/>
</dbReference>
<dbReference type="EMBL" id="JAUZQC010000017">
    <property type="protein sequence ID" value="KAK5856021.1"/>
    <property type="molecule type" value="Genomic_DNA"/>
</dbReference>
<feature type="region of interest" description="Disordered" evidence="1">
    <location>
        <begin position="1"/>
        <end position="23"/>
    </location>
</feature>
<reference evidence="2 3" key="2">
    <citation type="journal article" date="2023" name="Mol. Biol. Evol.">
        <title>Genomics of Secondarily Temperate Adaptation in the Only Non-Antarctic Icefish.</title>
        <authorList>
            <person name="Rivera-Colon A.G."/>
            <person name="Rayamajhi N."/>
            <person name="Minhas B.F."/>
            <person name="Madrigal G."/>
            <person name="Bilyk K.T."/>
            <person name="Yoon V."/>
            <person name="Hune M."/>
            <person name="Gregory S."/>
            <person name="Cheng C.H.C."/>
            <person name="Catchen J.M."/>
        </authorList>
    </citation>
    <scope>NUCLEOTIDE SEQUENCE [LARGE SCALE GENOMIC DNA]</scope>
    <source>
        <strain evidence="2">JMC-PN-2008</strain>
    </source>
</reference>
<name>A0AAN7X1T7_ELEMC</name>
<gene>
    <name evidence="2" type="ORF">PBY51_007647</name>
</gene>
<evidence type="ECO:0000313" key="3">
    <source>
        <dbReference type="Proteomes" id="UP001346869"/>
    </source>
</evidence>
<protein>
    <submittedName>
        <fullName evidence="2">Uncharacterized protein</fullName>
    </submittedName>
</protein>
<sequence>MGQPVGGATEGKTAGCPQGYEGQGPFEVGRVPTLCDPPRTPPFYCTSHMDTSENYPWEHCGSRSPAV</sequence>
<evidence type="ECO:0000256" key="1">
    <source>
        <dbReference type="SAM" id="MobiDB-lite"/>
    </source>
</evidence>
<accession>A0AAN7X1T7</accession>
<evidence type="ECO:0000313" key="2">
    <source>
        <dbReference type="EMBL" id="KAK5856021.1"/>
    </source>
</evidence>
<organism evidence="2 3">
    <name type="scientific">Eleginops maclovinus</name>
    <name type="common">Patagonian blennie</name>
    <name type="synonym">Eleginus maclovinus</name>
    <dbReference type="NCBI Taxonomy" id="56733"/>
    <lineage>
        <taxon>Eukaryota</taxon>
        <taxon>Metazoa</taxon>
        <taxon>Chordata</taxon>
        <taxon>Craniata</taxon>
        <taxon>Vertebrata</taxon>
        <taxon>Euteleostomi</taxon>
        <taxon>Actinopterygii</taxon>
        <taxon>Neopterygii</taxon>
        <taxon>Teleostei</taxon>
        <taxon>Neoteleostei</taxon>
        <taxon>Acanthomorphata</taxon>
        <taxon>Eupercaria</taxon>
        <taxon>Perciformes</taxon>
        <taxon>Notothenioidei</taxon>
        <taxon>Eleginopidae</taxon>
        <taxon>Eleginops</taxon>
    </lineage>
</organism>
<dbReference type="AlphaFoldDB" id="A0AAN7X1T7"/>